<sequence length="259" mass="27408">MRTALALALMTTSAFAQDASSYSAVRLLPGYVTDSGQYLAGVEVTMAPGWKTYWRQPGEGGIPPIFDWSGSSNISAAHIEWPVPEVFETYGLQSLGYHDRVVFPVLFDVVDPAQDTTLNLALSFGLCSDICIPANAMAATAAPMEQVHNAAVLADARDHVTEQASGMAITCTVVSAAGAWRLDAELSGDAEISPDLVAVFEANNPALWIGTPDAVEQGDGLLFSAPMDWFGDGAFALSRQDMRITLVDSGRSAVELSGC</sequence>
<evidence type="ECO:0000256" key="1">
    <source>
        <dbReference type="SAM" id="SignalP"/>
    </source>
</evidence>
<keyword evidence="4" id="KW-1185">Reference proteome</keyword>
<name>A0A2C9CPM9_9RHOB</name>
<evidence type="ECO:0000313" key="4">
    <source>
        <dbReference type="Proteomes" id="UP000220034"/>
    </source>
</evidence>
<feature type="chain" id="PRO_5013129994" evidence="1">
    <location>
        <begin position="17"/>
        <end position="259"/>
    </location>
</feature>
<evidence type="ECO:0000313" key="3">
    <source>
        <dbReference type="EMBL" id="SOH93177.1"/>
    </source>
</evidence>
<dbReference type="AlphaFoldDB" id="A0A2C9CPM9"/>
<organism evidence="3 4">
    <name type="scientific">Pontivivens marinum</name>
    <dbReference type="NCBI Taxonomy" id="1690039"/>
    <lineage>
        <taxon>Bacteria</taxon>
        <taxon>Pseudomonadati</taxon>
        <taxon>Pseudomonadota</taxon>
        <taxon>Alphaproteobacteria</taxon>
        <taxon>Rhodobacterales</taxon>
        <taxon>Paracoccaceae</taxon>
        <taxon>Pontivivens</taxon>
    </lineage>
</organism>
<feature type="signal peptide" evidence="1">
    <location>
        <begin position="1"/>
        <end position="16"/>
    </location>
</feature>
<feature type="domain" description="Thiol:disulfide interchange protein DsbD N-terminal" evidence="2">
    <location>
        <begin position="37"/>
        <end position="136"/>
    </location>
</feature>
<accession>A0A2C9CPM9</accession>
<dbReference type="RefSeq" id="WP_180955884.1">
    <property type="nucleotide sequence ID" value="NZ_OCTN01000001.1"/>
</dbReference>
<dbReference type="EMBL" id="OCTN01000001">
    <property type="protein sequence ID" value="SOH93177.1"/>
    <property type="molecule type" value="Genomic_DNA"/>
</dbReference>
<dbReference type="InterPro" id="IPR028250">
    <property type="entry name" value="DsbDN"/>
</dbReference>
<dbReference type="Proteomes" id="UP000220034">
    <property type="component" value="Unassembled WGS sequence"/>
</dbReference>
<dbReference type="Pfam" id="PF11412">
    <property type="entry name" value="DsbD_N"/>
    <property type="match status" value="1"/>
</dbReference>
<keyword evidence="1" id="KW-0732">Signal</keyword>
<protein>
    <submittedName>
        <fullName evidence="3">Disulphide bond corrector protein DsbC</fullName>
    </submittedName>
</protein>
<gene>
    <name evidence="3" type="ORF">SAMN06273572_1011032</name>
</gene>
<reference evidence="4" key="1">
    <citation type="submission" date="2017-09" db="EMBL/GenBank/DDBJ databases">
        <authorList>
            <person name="Varghese N."/>
            <person name="Submissions S."/>
        </authorList>
    </citation>
    <scope>NUCLEOTIDE SEQUENCE [LARGE SCALE GENOMIC DNA]</scope>
    <source>
        <strain evidence="4">C7</strain>
    </source>
</reference>
<proteinExistence type="predicted"/>
<evidence type="ECO:0000259" key="2">
    <source>
        <dbReference type="Pfam" id="PF11412"/>
    </source>
</evidence>